<comment type="caution">
    <text evidence="2">The sequence shown here is derived from an EMBL/GenBank/DDBJ whole genome shotgun (WGS) entry which is preliminary data.</text>
</comment>
<dbReference type="SUPFAM" id="SSF54523">
    <property type="entry name" value="Pili subunits"/>
    <property type="match status" value="1"/>
</dbReference>
<organism evidence="2 3">
    <name type="scientific">Aquabacterium lacunae</name>
    <dbReference type="NCBI Taxonomy" id="2528630"/>
    <lineage>
        <taxon>Bacteria</taxon>
        <taxon>Pseudomonadati</taxon>
        <taxon>Pseudomonadota</taxon>
        <taxon>Betaproteobacteria</taxon>
        <taxon>Burkholderiales</taxon>
        <taxon>Aquabacterium</taxon>
    </lineage>
</organism>
<dbReference type="InterPro" id="IPR045584">
    <property type="entry name" value="Pilin-like"/>
</dbReference>
<accession>A0A4Q9H0G1</accession>
<keyword evidence="1" id="KW-1133">Transmembrane helix</keyword>
<protein>
    <submittedName>
        <fullName evidence="2">Prepilin-type N-terminal cleavage/methylation domain-containing protein</fullName>
    </submittedName>
</protein>
<keyword evidence="3" id="KW-1185">Reference proteome</keyword>
<evidence type="ECO:0000313" key="3">
    <source>
        <dbReference type="Proteomes" id="UP000292120"/>
    </source>
</evidence>
<dbReference type="NCBIfam" id="TIGR02532">
    <property type="entry name" value="IV_pilin_GFxxxE"/>
    <property type="match status" value="1"/>
</dbReference>
<dbReference type="RefSeq" id="WP_130968652.1">
    <property type="nucleotide sequence ID" value="NZ_SIXI01000005.1"/>
</dbReference>
<dbReference type="Proteomes" id="UP000292120">
    <property type="component" value="Unassembled WGS sequence"/>
</dbReference>
<dbReference type="Pfam" id="PF07963">
    <property type="entry name" value="N_methyl"/>
    <property type="match status" value="1"/>
</dbReference>
<evidence type="ECO:0000313" key="2">
    <source>
        <dbReference type="EMBL" id="TBO29357.1"/>
    </source>
</evidence>
<keyword evidence="1" id="KW-0812">Transmembrane</keyword>
<dbReference type="OrthoDB" id="9151668at2"/>
<proteinExistence type="predicted"/>
<keyword evidence="1" id="KW-0472">Membrane</keyword>
<dbReference type="EMBL" id="SIXI01000005">
    <property type="protein sequence ID" value="TBO29357.1"/>
    <property type="molecule type" value="Genomic_DNA"/>
</dbReference>
<dbReference type="AlphaFoldDB" id="A0A4Q9H0G1"/>
<feature type="transmembrane region" description="Helical" evidence="1">
    <location>
        <begin position="12"/>
        <end position="33"/>
    </location>
</feature>
<sequence length="236" mass="24851">MLRPPALRAARAFTLIEVLVALMILSVMATLCWKGLDGILKSREIADGGLKRSLRLQSVMQQWTADLNAVVDTGAVQALQFDGAALRMTRQAAGGVQVVVWALRSGRWVRWAGEPVTSLGPLKDQWARSYAFQGRESGSLAALKGVSQWQVYFWRGTGPWSNAQSSAGTSTVLPSAAAAAASGATGAVGAQGNLLGQANSREPLPYGVRTVLSLGDGSGFSGNIVRDVVMAAQPNQ</sequence>
<gene>
    <name evidence="2" type="ORF">EYS42_13195</name>
</gene>
<dbReference type="InterPro" id="IPR012902">
    <property type="entry name" value="N_methyl_site"/>
</dbReference>
<evidence type="ECO:0000256" key="1">
    <source>
        <dbReference type="SAM" id="Phobius"/>
    </source>
</evidence>
<reference evidence="2 3" key="1">
    <citation type="submission" date="2019-02" db="EMBL/GenBank/DDBJ databases">
        <title>Aquabacterium sp. strain KMB7.</title>
        <authorList>
            <person name="Chen W.-M."/>
        </authorList>
    </citation>
    <scope>NUCLEOTIDE SEQUENCE [LARGE SCALE GENOMIC DNA]</scope>
    <source>
        <strain evidence="2 3">KMB7</strain>
    </source>
</reference>
<name>A0A4Q9H0G1_9BURK</name>